<dbReference type="OrthoDB" id="8704499at2"/>
<dbReference type="Proteomes" id="UP000316665">
    <property type="component" value="Chromosome"/>
</dbReference>
<name>A0A4Y6RCX7_9BURK</name>
<organism evidence="1 2">
    <name type="scientific">Janthinobacterium tructae</name>
    <dbReference type="NCBI Taxonomy" id="2590869"/>
    <lineage>
        <taxon>Bacteria</taxon>
        <taxon>Pseudomonadati</taxon>
        <taxon>Pseudomonadota</taxon>
        <taxon>Betaproteobacteria</taxon>
        <taxon>Burkholderiales</taxon>
        <taxon>Oxalobacteraceae</taxon>
        <taxon>Janthinobacterium</taxon>
    </lineage>
</organism>
<dbReference type="RefSeq" id="WP_141169607.1">
    <property type="nucleotide sequence ID" value="NZ_CP041185.1"/>
</dbReference>
<dbReference type="KEGG" id="jas:FJQ89_06910"/>
<reference evidence="1 2" key="1">
    <citation type="submission" date="2019-06" db="EMBL/GenBank/DDBJ databases">
        <title>Complete genome sequence of Janthinobacterium sp. SNU WT3 isolated from diseased rainbow trout.</title>
        <authorList>
            <person name="Oh W.T."/>
            <person name="Park S.C."/>
        </authorList>
    </citation>
    <scope>NUCLEOTIDE SEQUENCE [LARGE SCALE GENOMIC DNA]</scope>
    <source>
        <strain evidence="1 2">SNU WT3</strain>
    </source>
</reference>
<keyword evidence="2" id="KW-1185">Reference proteome</keyword>
<dbReference type="AlphaFoldDB" id="A0A4Y6RCX7"/>
<dbReference type="EMBL" id="CP041185">
    <property type="protein sequence ID" value="QDG70175.1"/>
    <property type="molecule type" value="Genomic_DNA"/>
</dbReference>
<sequence length="88" mass="9360">MFIILTSGCAASGDLALDNLVGQNSFTVAEHYGTPGSYRHEDDLLQLNYGSQAAGCRIMVLVDQAQRVVGWASIGARCAKLSDKPSMP</sequence>
<gene>
    <name evidence="1" type="ORF">FJQ89_06910</name>
</gene>
<protein>
    <submittedName>
        <fullName evidence="1">Uncharacterized protein</fullName>
    </submittedName>
</protein>
<evidence type="ECO:0000313" key="2">
    <source>
        <dbReference type="Proteomes" id="UP000316665"/>
    </source>
</evidence>
<proteinExistence type="predicted"/>
<accession>A0A4Y6RCX7</accession>
<evidence type="ECO:0000313" key="1">
    <source>
        <dbReference type="EMBL" id="QDG70175.1"/>
    </source>
</evidence>